<evidence type="ECO:0000256" key="1">
    <source>
        <dbReference type="SAM" id="Phobius"/>
    </source>
</evidence>
<dbReference type="STRING" id="1802202.A2730_03275"/>
<comment type="caution">
    <text evidence="2">The sequence shown here is derived from an EMBL/GenBank/DDBJ whole genome shotgun (WGS) entry which is preliminary data.</text>
</comment>
<evidence type="ECO:0000313" key="3">
    <source>
        <dbReference type="Proteomes" id="UP000176855"/>
    </source>
</evidence>
<dbReference type="PROSITE" id="PS51257">
    <property type="entry name" value="PROKAR_LIPOPROTEIN"/>
    <property type="match status" value="1"/>
</dbReference>
<dbReference type="Proteomes" id="UP000176855">
    <property type="component" value="Unassembled WGS sequence"/>
</dbReference>
<accession>A0A1G2HNW4</accession>
<proteinExistence type="predicted"/>
<organism evidence="2 3">
    <name type="scientific">Candidatus Staskawiczbacteria bacterium RIFCSPHIGHO2_01_FULL_39_25</name>
    <dbReference type="NCBI Taxonomy" id="1802202"/>
    <lineage>
        <taxon>Bacteria</taxon>
        <taxon>Candidatus Staskawicziibacteriota</taxon>
    </lineage>
</organism>
<feature type="transmembrane region" description="Helical" evidence="1">
    <location>
        <begin position="7"/>
        <end position="28"/>
    </location>
</feature>
<keyword evidence="1" id="KW-0812">Transmembrane</keyword>
<dbReference type="AlphaFoldDB" id="A0A1G2HNW4"/>
<reference evidence="2 3" key="1">
    <citation type="journal article" date="2016" name="Nat. Commun.">
        <title>Thousands of microbial genomes shed light on interconnected biogeochemical processes in an aquifer system.</title>
        <authorList>
            <person name="Anantharaman K."/>
            <person name="Brown C.T."/>
            <person name="Hug L.A."/>
            <person name="Sharon I."/>
            <person name="Castelle C.J."/>
            <person name="Probst A.J."/>
            <person name="Thomas B.C."/>
            <person name="Singh A."/>
            <person name="Wilkins M.J."/>
            <person name="Karaoz U."/>
            <person name="Brodie E.L."/>
            <person name="Williams K.H."/>
            <person name="Hubbard S.S."/>
            <person name="Banfield J.F."/>
        </authorList>
    </citation>
    <scope>NUCLEOTIDE SEQUENCE [LARGE SCALE GENOMIC DNA]</scope>
</reference>
<evidence type="ECO:0000313" key="2">
    <source>
        <dbReference type="EMBL" id="OGZ64125.1"/>
    </source>
</evidence>
<keyword evidence="1" id="KW-1133">Transmembrane helix</keyword>
<evidence type="ECO:0008006" key="4">
    <source>
        <dbReference type="Google" id="ProtNLM"/>
    </source>
</evidence>
<gene>
    <name evidence="2" type="ORF">A2730_03275</name>
</gene>
<name>A0A1G2HNW4_9BACT</name>
<keyword evidence="1" id="KW-0472">Membrane</keyword>
<protein>
    <recommendedName>
        <fullName evidence="4">Lipoprotein</fullName>
    </recommendedName>
</protein>
<dbReference type="EMBL" id="MHOO01000008">
    <property type="protein sequence ID" value="OGZ64125.1"/>
    <property type="molecule type" value="Genomic_DNA"/>
</dbReference>
<sequence length="209" mass="23742">MKKIFTIVLWVIIGCIIVFTGFALLGFWRQQDLKKTADAVERINSRKITLDDVMGKNLPSPPDQTVNDSTVAGIDANNNAIRDDVELEIFKRYPNSARIRAAMLQYAQALQLELTEVFNSETLVKVLQKRSYARSCIDQTGPEINLKSSHEEILNDMNIGDNRKKEIDNLVINIHIREKKQSDGLNYMTTYSIPSDQLDCDIKLLSLPN</sequence>